<evidence type="ECO:0008006" key="3">
    <source>
        <dbReference type="Google" id="ProtNLM"/>
    </source>
</evidence>
<dbReference type="EMBL" id="CP071446">
    <property type="protein sequence ID" value="QTA38019.1"/>
    <property type="molecule type" value="Genomic_DNA"/>
</dbReference>
<protein>
    <recommendedName>
        <fullName evidence="3">Lipoprotein</fullName>
    </recommendedName>
</protein>
<evidence type="ECO:0000313" key="1">
    <source>
        <dbReference type="EMBL" id="QTA38019.1"/>
    </source>
</evidence>
<name>A0ABX7S622_9BACT</name>
<dbReference type="PROSITE" id="PS51257">
    <property type="entry name" value="PROKAR_LIPOPROTEIN"/>
    <property type="match status" value="1"/>
</dbReference>
<accession>A0ABX7S622</accession>
<organism evidence="1 2">
    <name type="scientific">Thermosipho ferrireducens</name>
    <dbReference type="NCBI Taxonomy" id="2571116"/>
    <lineage>
        <taxon>Bacteria</taxon>
        <taxon>Thermotogati</taxon>
        <taxon>Thermotogota</taxon>
        <taxon>Thermotogae</taxon>
        <taxon>Thermotogales</taxon>
        <taxon>Fervidobacteriaceae</taxon>
        <taxon>Thermosipho</taxon>
    </lineage>
</organism>
<dbReference type="RefSeq" id="WP_207566740.1">
    <property type="nucleotide sequence ID" value="NZ_CP071446.1"/>
</dbReference>
<keyword evidence="2" id="KW-1185">Reference proteome</keyword>
<gene>
    <name evidence="1" type="ORF">JYK00_00255</name>
</gene>
<proteinExistence type="predicted"/>
<evidence type="ECO:0000313" key="2">
    <source>
        <dbReference type="Proteomes" id="UP000671862"/>
    </source>
</evidence>
<reference evidence="1 2" key="1">
    <citation type="submission" date="2021-03" db="EMBL/GenBank/DDBJ databases">
        <title>Thermosipho ferrireducens sp.nov., an anaerobic thermophilic iron-reducing bacterium isolated from a deep-sea hydrothermal sulfide deposits.</title>
        <authorList>
            <person name="Zeng X."/>
            <person name="Chen Y."/>
            <person name="Shao Z."/>
        </authorList>
    </citation>
    <scope>NUCLEOTIDE SEQUENCE [LARGE SCALE GENOMIC DNA]</scope>
    <source>
        <strain evidence="1 2">JL129W03</strain>
    </source>
</reference>
<dbReference type="Proteomes" id="UP000671862">
    <property type="component" value="Chromosome"/>
</dbReference>
<sequence length="193" mass="22305">MKKRIWKNVVIFMFILTGFFLIACENKSDYVLIGKEKLYLRAEDEIISINVSYLPVLSDMDTIYYFEGIAQTGGVNVEHALLKARVDAARKIIDFLGIDISTKSGEVIADYGSESDIGIELAAILNHTLEYIVWRRPRGTFYEIHTILVLMPKIKKFIPIAEDEFSRKLWKFSGEYNIDFEKILENSYNRDSD</sequence>